<gene>
    <name evidence="8" type="ORF">BE17_24940</name>
</gene>
<dbReference type="GO" id="GO:0016020">
    <property type="term" value="C:membrane"/>
    <property type="evidence" value="ECO:0007669"/>
    <property type="project" value="UniProtKB-SubCell"/>
</dbReference>
<dbReference type="AlphaFoldDB" id="A0A150QZR0"/>
<protein>
    <recommendedName>
        <fullName evidence="7">Multidrug resistance protein MdtA-like barrel-sandwich hybrid domain-containing protein</fullName>
    </recommendedName>
</protein>
<feature type="coiled-coil region" evidence="5">
    <location>
        <begin position="192"/>
        <end position="235"/>
    </location>
</feature>
<dbReference type="Gene3D" id="2.40.50.100">
    <property type="match status" value="1"/>
</dbReference>
<proteinExistence type="predicted"/>
<reference evidence="8 9" key="1">
    <citation type="submission" date="2014-02" db="EMBL/GenBank/DDBJ databases">
        <title>The small core and large imbalanced accessory genome model reveals a collaborative survival strategy of Sorangium cellulosum strains in nature.</title>
        <authorList>
            <person name="Han K."/>
            <person name="Peng R."/>
            <person name="Blom J."/>
            <person name="Li Y.-Z."/>
        </authorList>
    </citation>
    <scope>NUCLEOTIDE SEQUENCE [LARGE SCALE GENOMIC DNA]</scope>
    <source>
        <strain evidence="8 9">So0011-07</strain>
    </source>
</reference>
<feature type="domain" description="Multidrug resistance protein MdtA-like barrel-sandwich hybrid" evidence="7">
    <location>
        <begin position="58"/>
        <end position="266"/>
    </location>
</feature>
<evidence type="ECO:0000256" key="6">
    <source>
        <dbReference type="SAM" id="Phobius"/>
    </source>
</evidence>
<dbReference type="PANTHER" id="PTHR30386">
    <property type="entry name" value="MEMBRANE FUSION SUBUNIT OF EMRAB-TOLC MULTIDRUG EFFLUX PUMP"/>
    <property type="match status" value="1"/>
</dbReference>
<dbReference type="InterPro" id="IPR058625">
    <property type="entry name" value="MdtA-like_BSH"/>
</dbReference>
<organism evidence="8 9">
    <name type="scientific">Sorangium cellulosum</name>
    <name type="common">Polyangium cellulosum</name>
    <dbReference type="NCBI Taxonomy" id="56"/>
    <lineage>
        <taxon>Bacteria</taxon>
        <taxon>Pseudomonadati</taxon>
        <taxon>Myxococcota</taxon>
        <taxon>Polyangia</taxon>
        <taxon>Polyangiales</taxon>
        <taxon>Polyangiaceae</taxon>
        <taxon>Sorangium</taxon>
    </lineage>
</organism>
<keyword evidence="5" id="KW-0175">Coiled coil</keyword>
<evidence type="ECO:0000256" key="5">
    <source>
        <dbReference type="SAM" id="Coils"/>
    </source>
</evidence>
<dbReference type="PROSITE" id="PS51257">
    <property type="entry name" value="PROKAR_LIPOPROTEIN"/>
    <property type="match status" value="1"/>
</dbReference>
<feature type="coiled-coil region" evidence="5">
    <location>
        <begin position="85"/>
        <end position="126"/>
    </location>
</feature>
<dbReference type="InterPro" id="IPR011053">
    <property type="entry name" value="Single_hybrid_motif"/>
</dbReference>
<dbReference type="InterPro" id="IPR050739">
    <property type="entry name" value="MFP"/>
</dbReference>
<dbReference type="PANTHER" id="PTHR30386:SF26">
    <property type="entry name" value="TRANSPORT PROTEIN COMB"/>
    <property type="match status" value="1"/>
</dbReference>
<keyword evidence="3 6" id="KW-1133">Transmembrane helix</keyword>
<evidence type="ECO:0000256" key="3">
    <source>
        <dbReference type="ARBA" id="ARBA00022989"/>
    </source>
</evidence>
<feature type="transmembrane region" description="Helical" evidence="6">
    <location>
        <begin position="12"/>
        <end position="33"/>
    </location>
</feature>
<keyword evidence="2 6" id="KW-0812">Transmembrane</keyword>
<evidence type="ECO:0000256" key="4">
    <source>
        <dbReference type="ARBA" id="ARBA00023136"/>
    </source>
</evidence>
<evidence type="ECO:0000256" key="1">
    <source>
        <dbReference type="ARBA" id="ARBA00004167"/>
    </source>
</evidence>
<dbReference type="PRINTS" id="PR01490">
    <property type="entry name" value="RTXTOXIND"/>
</dbReference>
<dbReference type="Proteomes" id="UP000075635">
    <property type="component" value="Unassembled WGS sequence"/>
</dbReference>
<accession>A0A150QZR0</accession>
<evidence type="ECO:0000256" key="2">
    <source>
        <dbReference type="ARBA" id="ARBA00022692"/>
    </source>
</evidence>
<evidence type="ECO:0000313" key="9">
    <source>
        <dbReference type="Proteomes" id="UP000075635"/>
    </source>
</evidence>
<comment type="caution">
    <text evidence="8">The sequence shown here is derived from an EMBL/GenBank/DDBJ whole genome shotgun (WGS) entry which is preliminary data.</text>
</comment>
<keyword evidence="4 6" id="KW-0472">Membrane</keyword>
<evidence type="ECO:0000259" key="7">
    <source>
        <dbReference type="Pfam" id="PF25917"/>
    </source>
</evidence>
<name>A0A150QZR0_SORCE</name>
<evidence type="ECO:0000313" key="8">
    <source>
        <dbReference type="EMBL" id="KYF73477.1"/>
    </source>
</evidence>
<comment type="subcellular location">
    <subcellularLocation>
        <location evidence="1">Membrane</location>
        <topology evidence="1">Single-pass membrane protein</topology>
    </subcellularLocation>
</comment>
<sequence length="382" mass="40984">MVALRADSSRRGVLGVATTAAVLGVWGACFVFARVNLYEVSDRARVEVREAAHPVQTPLDGEVIAVRIALGQQVQQGDVLVELDARALRRELAQTEVRRAGVEAQIAAVRAQIDAQERNLREQQGVAQARLGEAIARRREAESGALYAEGEASRAVRLSQEGLLSASDAARADSEGKIRRGALEASRFSLLRTEAERRAKETELGVELLKQRRDLVQLEAQAAEVRAVIEKLSDQIDDHRIVAPIAGQVGEISGFQVGSFLHRGDKITSLVPGGVLRIVAEYAPAHAAGRVAPGQPGRLRLDGFPWTQYGSVPVVVKSVGSELRDGLVRVELGVQPGHDTPVLLQHGLPGKVEVEVEKISLAALVLRTVGEKLQGSSAASRP</sequence>
<dbReference type="SUPFAM" id="SSF51230">
    <property type="entry name" value="Single hybrid motif"/>
    <property type="match status" value="1"/>
</dbReference>
<dbReference type="Pfam" id="PF25917">
    <property type="entry name" value="BSH_RND"/>
    <property type="match status" value="1"/>
</dbReference>
<dbReference type="EMBL" id="JEMB01003369">
    <property type="protein sequence ID" value="KYF73477.1"/>
    <property type="molecule type" value="Genomic_DNA"/>
</dbReference>